<dbReference type="HOGENOM" id="CLU_2109012_0_0_1"/>
<gene>
    <name evidence="1" type="ORF">UCREL1_4660</name>
</gene>
<dbReference type="AlphaFoldDB" id="M7SUW8"/>
<dbReference type="OMA" id="DSSEWGH"/>
<reference evidence="2" key="1">
    <citation type="journal article" date="2013" name="Genome Announc.">
        <title>Draft genome sequence of the grapevine dieback fungus Eutypa lata UCR-EL1.</title>
        <authorList>
            <person name="Blanco-Ulate B."/>
            <person name="Rolshausen P.E."/>
            <person name="Cantu D."/>
        </authorList>
    </citation>
    <scope>NUCLEOTIDE SEQUENCE [LARGE SCALE GENOMIC DNA]</scope>
    <source>
        <strain evidence="2">UCR-EL1</strain>
    </source>
</reference>
<dbReference type="Proteomes" id="UP000012174">
    <property type="component" value="Unassembled WGS sequence"/>
</dbReference>
<evidence type="ECO:0000313" key="2">
    <source>
        <dbReference type="Proteomes" id="UP000012174"/>
    </source>
</evidence>
<organism evidence="1 2">
    <name type="scientific">Eutypa lata (strain UCR-EL1)</name>
    <name type="common">Grapevine dieback disease fungus</name>
    <name type="synonym">Eutypa armeniacae</name>
    <dbReference type="NCBI Taxonomy" id="1287681"/>
    <lineage>
        <taxon>Eukaryota</taxon>
        <taxon>Fungi</taxon>
        <taxon>Dikarya</taxon>
        <taxon>Ascomycota</taxon>
        <taxon>Pezizomycotina</taxon>
        <taxon>Sordariomycetes</taxon>
        <taxon>Xylariomycetidae</taxon>
        <taxon>Xylariales</taxon>
        <taxon>Diatrypaceae</taxon>
        <taxon>Eutypa</taxon>
    </lineage>
</organism>
<evidence type="ECO:0000313" key="1">
    <source>
        <dbReference type="EMBL" id="EMR68318.1"/>
    </source>
</evidence>
<name>M7SUW8_EUTLA</name>
<keyword evidence="2" id="KW-1185">Reference proteome</keyword>
<proteinExistence type="predicted"/>
<dbReference type="OrthoDB" id="3223416at2759"/>
<protein>
    <submittedName>
        <fullName evidence="1">Putative 34-dihydroxy-2-butanone 4-phosphate synthase protein</fullName>
    </submittedName>
</protein>
<dbReference type="KEGG" id="ela:UCREL1_4660"/>
<sequence length="115" mass="12686">MSLDLGEIEWAHFDIIPARYDGGLHNAPRKQFVWWISGMVHFTLPNATGEAWIYGGKHGIIFGDDTADSSEWGHGTAYPGGDETIALTIPTRNNTVPEHTVLHDGACEWQDLIGI</sequence>
<dbReference type="eggNOG" id="ENOG502S6HE">
    <property type="taxonomic scope" value="Eukaryota"/>
</dbReference>
<accession>M7SUW8</accession>
<dbReference type="EMBL" id="KB706258">
    <property type="protein sequence ID" value="EMR68318.1"/>
    <property type="molecule type" value="Genomic_DNA"/>
</dbReference>